<dbReference type="InterPro" id="IPR000259">
    <property type="entry name" value="Adhesion_dom_fimbrial"/>
</dbReference>
<feature type="domain" description="Fimbrial-type adhesion" evidence="2">
    <location>
        <begin position="28"/>
        <end position="175"/>
    </location>
</feature>
<evidence type="ECO:0000256" key="1">
    <source>
        <dbReference type="SAM" id="SignalP"/>
    </source>
</evidence>
<dbReference type="PANTHER" id="PTHR33420:SF26">
    <property type="entry name" value="FIMBRIAL SUBUNIT"/>
    <property type="match status" value="1"/>
</dbReference>
<dbReference type="RefSeq" id="WP_094809827.1">
    <property type="nucleotide sequence ID" value="NZ_NEVU01000001.1"/>
</dbReference>
<sequence length="176" mass="17675">MKKVLIATAIAASMALMGNSFAADTGTINFEGEITNSACSLGGGQLGTNMTIQLGLISTNRFAAAGDRSPMVDFTIALVGCDTSVAQNVDVAFAPGAGAVVNSRLLGLENNGGAQGVAIGIQDQDGANVVIGGPATRYGLSDGNNNLNFKAFYESTSATVVAGSANGKAIFTLTYV</sequence>
<keyword evidence="4" id="KW-1185">Reference proteome</keyword>
<dbReference type="GO" id="GO:0009289">
    <property type="term" value="C:pilus"/>
    <property type="evidence" value="ECO:0007669"/>
    <property type="project" value="InterPro"/>
</dbReference>
<dbReference type="EMBL" id="NEVU01000001">
    <property type="protein sequence ID" value="OZI77309.1"/>
    <property type="molecule type" value="Genomic_DNA"/>
</dbReference>
<dbReference type="InterPro" id="IPR050263">
    <property type="entry name" value="Bact_Fimbrial_Adh_Pro"/>
</dbReference>
<dbReference type="InterPro" id="IPR008966">
    <property type="entry name" value="Adhesion_dom_sf"/>
</dbReference>
<proteinExistence type="predicted"/>
<dbReference type="OrthoDB" id="8586454at2"/>
<name>A0A261VTG2_9BORD</name>
<organism evidence="3 4">
    <name type="scientific">Bordetella genomosp. 12</name>
    <dbReference type="NCBI Taxonomy" id="463035"/>
    <lineage>
        <taxon>Bacteria</taxon>
        <taxon>Pseudomonadati</taxon>
        <taxon>Pseudomonadota</taxon>
        <taxon>Betaproteobacteria</taxon>
        <taxon>Burkholderiales</taxon>
        <taxon>Alcaligenaceae</taxon>
        <taxon>Bordetella</taxon>
    </lineage>
</organism>
<accession>A0A261VTG2</accession>
<protein>
    <submittedName>
        <fullName evidence="3">Pilus assembly protein</fullName>
    </submittedName>
</protein>
<dbReference type="GO" id="GO:0043709">
    <property type="term" value="P:cell adhesion involved in single-species biofilm formation"/>
    <property type="evidence" value="ECO:0007669"/>
    <property type="project" value="TreeGrafter"/>
</dbReference>
<gene>
    <name evidence="3" type="ORF">CAL22_01810</name>
</gene>
<feature type="chain" id="PRO_5012853954" evidence="1">
    <location>
        <begin position="23"/>
        <end position="176"/>
    </location>
</feature>
<evidence type="ECO:0000259" key="2">
    <source>
        <dbReference type="Pfam" id="PF00419"/>
    </source>
</evidence>
<evidence type="ECO:0000313" key="4">
    <source>
        <dbReference type="Proteomes" id="UP000216429"/>
    </source>
</evidence>
<reference evidence="4" key="1">
    <citation type="submission" date="2017-05" db="EMBL/GenBank/DDBJ databases">
        <title>Complete and WGS of Bordetella genogroups.</title>
        <authorList>
            <person name="Spilker T."/>
            <person name="Lipuma J."/>
        </authorList>
    </citation>
    <scope>NUCLEOTIDE SEQUENCE [LARGE SCALE GENOMIC DNA]</scope>
    <source>
        <strain evidence="4">AU6712</strain>
    </source>
</reference>
<dbReference type="AlphaFoldDB" id="A0A261VTG2"/>
<evidence type="ECO:0000313" key="3">
    <source>
        <dbReference type="EMBL" id="OZI77309.1"/>
    </source>
</evidence>
<feature type="signal peptide" evidence="1">
    <location>
        <begin position="1"/>
        <end position="22"/>
    </location>
</feature>
<comment type="caution">
    <text evidence="3">The sequence shown here is derived from an EMBL/GenBank/DDBJ whole genome shotgun (WGS) entry which is preliminary data.</text>
</comment>
<keyword evidence="1" id="KW-0732">Signal</keyword>
<dbReference type="Pfam" id="PF00419">
    <property type="entry name" value="Fimbrial"/>
    <property type="match status" value="1"/>
</dbReference>
<dbReference type="PANTHER" id="PTHR33420">
    <property type="entry name" value="FIMBRIAL SUBUNIT ELFA-RELATED"/>
    <property type="match status" value="1"/>
</dbReference>
<dbReference type="SUPFAM" id="SSF49401">
    <property type="entry name" value="Bacterial adhesins"/>
    <property type="match status" value="1"/>
</dbReference>
<dbReference type="Gene3D" id="2.60.40.1090">
    <property type="entry name" value="Fimbrial-type adhesion domain"/>
    <property type="match status" value="1"/>
</dbReference>
<dbReference type="Proteomes" id="UP000216429">
    <property type="component" value="Unassembled WGS sequence"/>
</dbReference>
<dbReference type="InterPro" id="IPR036937">
    <property type="entry name" value="Adhesion_dom_fimbrial_sf"/>
</dbReference>